<protein>
    <submittedName>
        <fullName evidence="2">MaoC dehydratase, N-terminal domain-containing protein</fullName>
    </submittedName>
</protein>
<evidence type="ECO:0000259" key="1">
    <source>
        <dbReference type="Pfam" id="PF13452"/>
    </source>
</evidence>
<sequence length="129" mass="14044">MLNPDSVGRTFAGVDVITVTQEEINAFAAVIGEKNTSVAPPTFSIRISLREFESILTKPEIGLDWTRLVHGDQKFEIFRPIVAGDCLSTSATIENYRVAAGNEIVTVRSDLFSGAEKVVSSWSTLVVRA</sequence>
<evidence type="ECO:0000313" key="3">
    <source>
        <dbReference type="Proteomes" id="UP000217221"/>
    </source>
</evidence>
<feature type="domain" description="FAS1-like dehydratase" evidence="1">
    <location>
        <begin position="16"/>
        <end position="107"/>
    </location>
</feature>
<keyword evidence="3" id="KW-1185">Reference proteome</keyword>
<dbReference type="Pfam" id="PF13452">
    <property type="entry name" value="FAS1_DH_region"/>
    <property type="match status" value="1"/>
</dbReference>
<dbReference type="Proteomes" id="UP000217221">
    <property type="component" value="Chromosome"/>
</dbReference>
<dbReference type="SUPFAM" id="SSF54637">
    <property type="entry name" value="Thioesterase/thiol ester dehydrase-isomerase"/>
    <property type="match status" value="1"/>
</dbReference>
<dbReference type="RefSeq" id="WP_095697573.1">
    <property type="nucleotide sequence ID" value="NZ_CP016782.1"/>
</dbReference>
<dbReference type="OrthoDB" id="5415111at2"/>
<dbReference type="KEGG" id="plim:PHILAsVB114_01110"/>
<dbReference type="Gene3D" id="3.10.129.10">
    <property type="entry name" value="Hotdog Thioesterase"/>
    <property type="match status" value="1"/>
</dbReference>
<dbReference type="CDD" id="cd03441">
    <property type="entry name" value="R_hydratase_like"/>
    <property type="match status" value="1"/>
</dbReference>
<dbReference type="InterPro" id="IPR039569">
    <property type="entry name" value="FAS1-like_DH_region"/>
</dbReference>
<dbReference type="AlphaFoldDB" id="A0A249LDT4"/>
<accession>A0A249LDT4</accession>
<evidence type="ECO:0000313" key="2">
    <source>
        <dbReference type="EMBL" id="ASY27280.1"/>
    </source>
</evidence>
<dbReference type="EMBL" id="CP016782">
    <property type="protein sequence ID" value="ASY27280.1"/>
    <property type="molecule type" value="Genomic_DNA"/>
</dbReference>
<dbReference type="InterPro" id="IPR029069">
    <property type="entry name" value="HotDog_dom_sf"/>
</dbReference>
<name>A0A249LDT4_9ACTN</name>
<proteinExistence type="predicted"/>
<reference evidence="2 3" key="1">
    <citation type="submission" date="2016-07" db="EMBL/GenBank/DDBJ databases">
        <title>High microdiversification within the ubiquitous acI lineage of Actinobacteria.</title>
        <authorList>
            <person name="Neuenschwander S.M."/>
            <person name="Salcher M."/>
            <person name="Ghai R."/>
            <person name="Pernthaler J."/>
        </authorList>
    </citation>
    <scope>NUCLEOTIDE SEQUENCE [LARGE SCALE GENOMIC DNA]</scope>
    <source>
        <strain evidence="2">MMS-VB-114</strain>
    </source>
</reference>
<organism evidence="2 3">
    <name type="scientific">Candidatus Planktophila limnetica</name>
    <dbReference type="NCBI Taxonomy" id="573600"/>
    <lineage>
        <taxon>Bacteria</taxon>
        <taxon>Bacillati</taxon>
        <taxon>Actinomycetota</taxon>
        <taxon>Actinomycetes</taxon>
        <taxon>Candidatus Nanopelagicales</taxon>
        <taxon>Candidatus Nanopelagicaceae</taxon>
        <taxon>Candidatus Planktophila</taxon>
    </lineage>
</organism>
<gene>
    <name evidence="2" type="ORF">PHILAsVB114_01110</name>
</gene>